<dbReference type="EMBL" id="UINC01029477">
    <property type="protein sequence ID" value="SVB12262.1"/>
    <property type="molecule type" value="Genomic_DNA"/>
</dbReference>
<gene>
    <name evidence="1" type="ORF">METZ01_LOCUS165116</name>
</gene>
<protein>
    <submittedName>
        <fullName evidence="1">Uncharacterized protein</fullName>
    </submittedName>
</protein>
<feature type="non-terminal residue" evidence="1">
    <location>
        <position position="27"/>
    </location>
</feature>
<reference evidence="1" key="1">
    <citation type="submission" date="2018-05" db="EMBL/GenBank/DDBJ databases">
        <authorList>
            <person name="Lanie J.A."/>
            <person name="Ng W.-L."/>
            <person name="Kazmierczak K.M."/>
            <person name="Andrzejewski T.M."/>
            <person name="Davidsen T.M."/>
            <person name="Wayne K.J."/>
            <person name="Tettelin H."/>
            <person name="Glass J.I."/>
            <person name="Rusch D."/>
            <person name="Podicherti R."/>
            <person name="Tsui H.-C.T."/>
            <person name="Winkler M.E."/>
        </authorList>
    </citation>
    <scope>NUCLEOTIDE SEQUENCE</scope>
</reference>
<organism evidence="1">
    <name type="scientific">marine metagenome</name>
    <dbReference type="NCBI Taxonomy" id="408172"/>
    <lineage>
        <taxon>unclassified sequences</taxon>
        <taxon>metagenomes</taxon>
        <taxon>ecological metagenomes</taxon>
    </lineage>
</organism>
<proteinExistence type="predicted"/>
<sequence length="27" mass="3032">PRSRSGPCGIRGLLGPSRHLHKIFYLL</sequence>
<name>A0A382BG56_9ZZZZ</name>
<evidence type="ECO:0000313" key="1">
    <source>
        <dbReference type="EMBL" id="SVB12262.1"/>
    </source>
</evidence>
<dbReference type="AlphaFoldDB" id="A0A382BG56"/>
<accession>A0A382BG56</accession>
<feature type="non-terminal residue" evidence="1">
    <location>
        <position position="1"/>
    </location>
</feature>